<dbReference type="AlphaFoldDB" id="A0A1W1BGH0"/>
<dbReference type="InterPro" id="IPR011250">
    <property type="entry name" value="OMP/PagP_B-barrel"/>
</dbReference>
<dbReference type="Pfam" id="PF13505">
    <property type="entry name" value="OMP_b-brl"/>
    <property type="match status" value="1"/>
</dbReference>
<accession>A0A1W1BGH0</accession>
<feature type="domain" description="Outer membrane protein beta-barrel" evidence="2">
    <location>
        <begin position="51"/>
        <end position="226"/>
    </location>
</feature>
<dbReference type="Gene3D" id="2.40.160.20">
    <property type="match status" value="1"/>
</dbReference>
<gene>
    <name evidence="3" type="ORF">MNB_SV-13-793</name>
</gene>
<sequence length="226" mass="24810">MKKITLSLITALTLGTLAMAGGDLRVPIFVPDQPIPEAPADTFVEESVVAPADDGTGFYVGVGYSFLNVERSIDEYGTDNTYYEGTGEFESVMLQAGYKVNQYIGVEGRYWVGLDQQKWSTISDNRVQSTGGIDAYGLFAKPMYPVTEDLDVYALIGYGSVNYDISYDYSGTFDGVAWGFGASYEFSSKVAVFADYTSIYNDTTDSPMSYLDDTMDFVNVGVGYRF</sequence>
<evidence type="ECO:0000256" key="1">
    <source>
        <dbReference type="ARBA" id="ARBA00022729"/>
    </source>
</evidence>
<evidence type="ECO:0000313" key="3">
    <source>
        <dbReference type="EMBL" id="SFV52597.1"/>
    </source>
</evidence>
<dbReference type="InterPro" id="IPR027385">
    <property type="entry name" value="Beta-barrel_OMP"/>
</dbReference>
<name>A0A1W1BGH0_9ZZZZ</name>
<evidence type="ECO:0000259" key="2">
    <source>
        <dbReference type="Pfam" id="PF13505"/>
    </source>
</evidence>
<dbReference type="EMBL" id="FPHM01000003">
    <property type="protein sequence ID" value="SFV52597.1"/>
    <property type="molecule type" value="Genomic_DNA"/>
</dbReference>
<dbReference type="SUPFAM" id="SSF56925">
    <property type="entry name" value="OMPA-like"/>
    <property type="match status" value="1"/>
</dbReference>
<protein>
    <submittedName>
        <fullName evidence="3">Putative outer membrane protein A</fullName>
    </submittedName>
</protein>
<organism evidence="3">
    <name type="scientific">hydrothermal vent metagenome</name>
    <dbReference type="NCBI Taxonomy" id="652676"/>
    <lineage>
        <taxon>unclassified sequences</taxon>
        <taxon>metagenomes</taxon>
        <taxon>ecological metagenomes</taxon>
    </lineage>
</organism>
<keyword evidence="1" id="KW-0732">Signal</keyword>
<reference evidence="3" key="1">
    <citation type="submission" date="2016-10" db="EMBL/GenBank/DDBJ databases">
        <authorList>
            <person name="de Groot N.N."/>
        </authorList>
    </citation>
    <scope>NUCLEOTIDE SEQUENCE</scope>
</reference>
<proteinExistence type="predicted"/>